<dbReference type="AlphaFoldDB" id="A0A1I7X191"/>
<keyword evidence="1" id="KW-1185">Reference proteome</keyword>
<accession>A0A1I7X191</accession>
<sequence>MSSERRYSLGIYLTKYKYCKEIYVFSYNCQYLKSLCCNIKYSLRIFQVKITFYGLYSIKKMENREPQRECSTGCNLIYLLFFVRTKYYDM</sequence>
<protein>
    <submittedName>
        <fullName evidence="2">Uncharacterized protein</fullName>
    </submittedName>
</protein>
<name>A0A1I7X191_HETBA</name>
<organism evidence="1 2">
    <name type="scientific">Heterorhabditis bacteriophora</name>
    <name type="common">Entomopathogenic nematode worm</name>
    <dbReference type="NCBI Taxonomy" id="37862"/>
    <lineage>
        <taxon>Eukaryota</taxon>
        <taxon>Metazoa</taxon>
        <taxon>Ecdysozoa</taxon>
        <taxon>Nematoda</taxon>
        <taxon>Chromadorea</taxon>
        <taxon>Rhabditida</taxon>
        <taxon>Rhabditina</taxon>
        <taxon>Rhabditomorpha</taxon>
        <taxon>Strongyloidea</taxon>
        <taxon>Heterorhabditidae</taxon>
        <taxon>Heterorhabditis</taxon>
    </lineage>
</organism>
<reference evidence="2" key="1">
    <citation type="submission" date="2016-11" db="UniProtKB">
        <authorList>
            <consortium name="WormBaseParasite"/>
        </authorList>
    </citation>
    <scope>IDENTIFICATION</scope>
</reference>
<evidence type="ECO:0000313" key="1">
    <source>
        <dbReference type="Proteomes" id="UP000095283"/>
    </source>
</evidence>
<dbReference type="Proteomes" id="UP000095283">
    <property type="component" value="Unplaced"/>
</dbReference>
<dbReference type="WBParaSite" id="Hba_11160">
    <property type="protein sequence ID" value="Hba_11160"/>
    <property type="gene ID" value="Hba_11160"/>
</dbReference>
<evidence type="ECO:0000313" key="2">
    <source>
        <dbReference type="WBParaSite" id="Hba_11160"/>
    </source>
</evidence>
<proteinExistence type="predicted"/>